<dbReference type="Proteomes" id="UP000485569">
    <property type="component" value="Unassembled WGS sequence"/>
</dbReference>
<dbReference type="InterPro" id="IPR050343">
    <property type="entry name" value="RsuA_PseudoU_synthase"/>
</dbReference>
<dbReference type="Gene3D" id="3.30.70.580">
    <property type="entry name" value="Pseudouridine synthase I, catalytic domain, N-terminal subdomain"/>
    <property type="match status" value="1"/>
</dbReference>
<comment type="caution">
    <text evidence="6">The sequence shown here is derived from an EMBL/GenBank/DDBJ whole genome shotgun (WGS) entry which is preliminary data.</text>
</comment>
<keyword evidence="3" id="KW-0694">RNA-binding</keyword>
<protein>
    <recommendedName>
        <fullName evidence="4">Pseudouridine synthase</fullName>
        <ecNumber evidence="4">5.4.99.-</ecNumber>
    </recommendedName>
</protein>
<dbReference type="AlphaFoldDB" id="A0A1V5T3F7"/>
<dbReference type="FunFam" id="3.10.290.10:FF:000003">
    <property type="entry name" value="Pseudouridine synthase"/>
    <property type="match status" value="1"/>
</dbReference>
<dbReference type="GO" id="GO:0120159">
    <property type="term" value="F:rRNA pseudouridine synthase activity"/>
    <property type="evidence" value="ECO:0007669"/>
    <property type="project" value="UniProtKB-ARBA"/>
</dbReference>
<dbReference type="PANTHER" id="PTHR47683:SF2">
    <property type="entry name" value="RNA-BINDING S4 DOMAIN-CONTAINING PROTEIN"/>
    <property type="match status" value="1"/>
</dbReference>
<dbReference type="Gene3D" id="3.10.290.10">
    <property type="entry name" value="RNA-binding S4 domain"/>
    <property type="match status" value="1"/>
</dbReference>
<reference evidence="6" key="1">
    <citation type="submission" date="2017-02" db="EMBL/GenBank/DDBJ databases">
        <title>Delving into the versatile metabolic prowess of the omnipresent phylum Bacteroidetes.</title>
        <authorList>
            <person name="Nobu M.K."/>
            <person name="Mei R."/>
            <person name="Narihiro T."/>
            <person name="Kuroda K."/>
            <person name="Liu W.-T."/>
        </authorList>
    </citation>
    <scope>NUCLEOTIDE SEQUENCE</scope>
    <source>
        <strain evidence="6">ADurb.Bin276</strain>
    </source>
</reference>
<sequence>MRLNKYLAQAGIGSRRACDRYIQEGRVAVNGGIQIQPAYQVEPTDVVTFDGSPVQPEDRLIYLQLYKPRGTLTTVRDPRGRETVMKWITDIKERIFPVGRLDYDSEGLLLFTNDGRITNILTHPRYEVLKTYRVYVSGQVNCRELEVLADGIVKNGRHYQAHSTKLIEHQKGFTIAEVVLNEGKKHEIRILFEGIGHPVLRLIRTKMGPITLDENLLPGEWRYLLKDEIKLLFERGGVSTDVNQ</sequence>
<accession>A0A1V5T3F7</accession>
<dbReference type="Gene3D" id="3.30.70.1560">
    <property type="entry name" value="Alpha-L RNA-binding motif"/>
    <property type="match status" value="1"/>
</dbReference>
<dbReference type="InterPro" id="IPR002942">
    <property type="entry name" value="S4_RNA-bd"/>
</dbReference>
<dbReference type="NCBIfam" id="TIGR00093">
    <property type="entry name" value="pseudouridine synthase"/>
    <property type="match status" value="1"/>
</dbReference>
<comment type="similarity">
    <text evidence="1 4">Belongs to the pseudouridine synthase RsuA family.</text>
</comment>
<dbReference type="Pfam" id="PF01479">
    <property type="entry name" value="S4"/>
    <property type="match status" value="1"/>
</dbReference>
<dbReference type="InterPro" id="IPR000748">
    <property type="entry name" value="PsdUridine_synth_RsuA/RluB/E/F"/>
</dbReference>
<dbReference type="InterPro" id="IPR020094">
    <property type="entry name" value="TruA/RsuA/RluB/E/F_N"/>
</dbReference>
<dbReference type="InterPro" id="IPR020103">
    <property type="entry name" value="PsdUridine_synth_cat_dom_sf"/>
</dbReference>
<dbReference type="PROSITE" id="PS01149">
    <property type="entry name" value="PSI_RSU"/>
    <property type="match status" value="1"/>
</dbReference>
<name>A0A1V5T3F7_9BACT</name>
<dbReference type="Pfam" id="PF00849">
    <property type="entry name" value="PseudoU_synth_2"/>
    <property type="match status" value="1"/>
</dbReference>
<keyword evidence="2 4" id="KW-0413">Isomerase</keyword>
<organism evidence="6">
    <name type="scientific">Candidatus Atribacter allofermentans</name>
    <dbReference type="NCBI Taxonomy" id="1852833"/>
    <lineage>
        <taxon>Bacteria</taxon>
        <taxon>Pseudomonadati</taxon>
        <taxon>Atribacterota</taxon>
        <taxon>Atribacteria</taxon>
        <taxon>Atribacterales</taxon>
        <taxon>Atribacteraceae</taxon>
        <taxon>Atribacter</taxon>
    </lineage>
</organism>
<dbReference type="EC" id="5.4.99.-" evidence="4"/>
<dbReference type="InterPro" id="IPR042092">
    <property type="entry name" value="PsdUridine_s_RsuA/RluB/E/F_cat"/>
</dbReference>
<dbReference type="GO" id="GO:0003723">
    <property type="term" value="F:RNA binding"/>
    <property type="evidence" value="ECO:0007669"/>
    <property type="project" value="UniProtKB-KW"/>
</dbReference>
<evidence type="ECO:0000256" key="3">
    <source>
        <dbReference type="PROSITE-ProRule" id="PRU00182"/>
    </source>
</evidence>
<feature type="domain" description="RNA-binding S4" evidence="5">
    <location>
        <begin position="1"/>
        <end position="61"/>
    </location>
</feature>
<gene>
    <name evidence="6" type="primary">rluB</name>
    <name evidence="6" type="ORF">BWY41_00199</name>
</gene>
<dbReference type="EMBL" id="MWBQ01000021">
    <property type="protein sequence ID" value="OQA61248.1"/>
    <property type="molecule type" value="Genomic_DNA"/>
</dbReference>
<dbReference type="SMART" id="SM00363">
    <property type="entry name" value="S4"/>
    <property type="match status" value="1"/>
</dbReference>
<dbReference type="GO" id="GO:0000455">
    <property type="term" value="P:enzyme-directed rRNA pseudouridine synthesis"/>
    <property type="evidence" value="ECO:0007669"/>
    <property type="project" value="UniProtKB-ARBA"/>
</dbReference>
<evidence type="ECO:0000256" key="1">
    <source>
        <dbReference type="ARBA" id="ARBA00008348"/>
    </source>
</evidence>
<dbReference type="SUPFAM" id="SSF55174">
    <property type="entry name" value="Alpha-L RNA-binding motif"/>
    <property type="match status" value="1"/>
</dbReference>
<evidence type="ECO:0000256" key="2">
    <source>
        <dbReference type="ARBA" id="ARBA00023235"/>
    </source>
</evidence>
<dbReference type="CDD" id="cd00165">
    <property type="entry name" value="S4"/>
    <property type="match status" value="1"/>
</dbReference>
<proteinExistence type="inferred from homology"/>
<dbReference type="InterPro" id="IPR036986">
    <property type="entry name" value="S4_RNA-bd_sf"/>
</dbReference>
<evidence type="ECO:0000259" key="5">
    <source>
        <dbReference type="SMART" id="SM00363"/>
    </source>
</evidence>
<dbReference type="InterPro" id="IPR006145">
    <property type="entry name" value="PsdUridine_synth_RsuA/RluA"/>
</dbReference>
<dbReference type="InterPro" id="IPR018496">
    <property type="entry name" value="PsdUridine_synth_RsuA/RluB_CS"/>
</dbReference>
<evidence type="ECO:0000313" key="6">
    <source>
        <dbReference type="EMBL" id="OQA61248.1"/>
    </source>
</evidence>
<dbReference type="PROSITE" id="PS50889">
    <property type="entry name" value="S4"/>
    <property type="match status" value="1"/>
</dbReference>
<dbReference type="SUPFAM" id="SSF55120">
    <property type="entry name" value="Pseudouridine synthase"/>
    <property type="match status" value="1"/>
</dbReference>
<dbReference type="CDD" id="cd02870">
    <property type="entry name" value="PseudoU_synth_RsuA_like"/>
    <property type="match status" value="1"/>
</dbReference>
<dbReference type="PANTHER" id="PTHR47683">
    <property type="entry name" value="PSEUDOURIDINE SYNTHASE FAMILY PROTEIN-RELATED"/>
    <property type="match status" value="1"/>
</dbReference>
<evidence type="ECO:0000256" key="4">
    <source>
        <dbReference type="RuleBase" id="RU003887"/>
    </source>
</evidence>